<protein>
    <recommendedName>
        <fullName evidence="2">Lysozyme inhibitor LprI-like N-terminal domain-containing protein</fullName>
    </recommendedName>
</protein>
<keyword evidence="1" id="KW-0732">Signal</keyword>
<sequence length="106" mass="11907">MRLVATTLLLLAAGTVAATAAGFDCRPYYSSRTCPEIVICDTPQISAQDDQMSRVYRLLMNRLPASRAVQLRDDQRAWLDERNSCGCDANCVVNAYDRRLGELDRY</sequence>
<evidence type="ECO:0000256" key="1">
    <source>
        <dbReference type="SAM" id="SignalP"/>
    </source>
</evidence>
<feature type="signal peptide" evidence="1">
    <location>
        <begin position="1"/>
        <end position="20"/>
    </location>
</feature>
<dbReference type="Proteomes" id="UP000048984">
    <property type="component" value="Unassembled WGS sequence"/>
</dbReference>
<evidence type="ECO:0000313" key="3">
    <source>
        <dbReference type="EMBL" id="KPL50793.1"/>
    </source>
</evidence>
<reference evidence="3 4" key="2">
    <citation type="submission" date="2015-10" db="EMBL/GenBank/DDBJ databases">
        <title>Draft Genome Sequence of Prosthecomicrobium hirschii ATCC 27832.</title>
        <authorList>
            <person name="Daniel J."/>
            <person name="Givan S.A."/>
            <person name="Brun Y.V."/>
            <person name="Brown P.J."/>
        </authorList>
    </citation>
    <scope>NUCLEOTIDE SEQUENCE [LARGE SCALE GENOMIC DNA]</scope>
    <source>
        <strain evidence="3 4">16</strain>
    </source>
</reference>
<evidence type="ECO:0000259" key="2">
    <source>
        <dbReference type="Pfam" id="PF07007"/>
    </source>
</evidence>
<keyword evidence="4" id="KW-1185">Reference proteome</keyword>
<dbReference type="Gene3D" id="1.20.1270.180">
    <property type="match status" value="1"/>
</dbReference>
<accession>A0A0N8GE82</accession>
<dbReference type="InterPro" id="IPR052755">
    <property type="entry name" value="Lysozyme_Inhibitor_LprI"/>
</dbReference>
<organism evidence="3 4">
    <name type="scientific">Prosthecodimorpha hirschii</name>
    <dbReference type="NCBI Taxonomy" id="665126"/>
    <lineage>
        <taxon>Bacteria</taxon>
        <taxon>Pseudomonadati</taxon>
        <taxon>Pseudomonadota</taxon>
        <taxon>Alphaproteobacteria</taxon>
        <taxon>Hyphomicrobiales</taxon>
        <taxon>Ancalomicrobiaceae</taxon>
        <taxon>Prosthecodimorpha</taxon>
    </lineage>
</organism>
<dbReference type="STRING" id="665126.ABB55_28085"/>
<reference evidence="3 4" key="1">
    <citation type="submission" date="2015-09" db="EMBL/GenBank/DDBJ databases">
        <authorList>
            <consortium name="Swine Surveillance"/>
        </authorList>
    </citation>
    <scope>NUCLEOTIDE SEQUENCE [LARGE SCALE GENOMIC DNA]</scope>
    <source>
        <strain evidence="3 4">16</strain>
    </source>
</reference>
<dbReference type="Pfam" id="PF07007">
    <property type="entry name" value="LprI"/>
    <property type="match status" value="1"/>
</dbReference>
<feature type="chain" id="PRO_5006025638" description="Lysozyme inhibitor LprI-like N-terminal domain-containing protein" evidence="1">
    <location>
        <begin position="21"/>
        <end position="106"/>
    </location>
</feature>
<gene>
    <name evidence="3" type="ORF">ABB55_28085</name>
</gene>
<name>A0A0N8GE82_9HYPH</name>
<dbReference type="GO" id="GO:0005576">
    <property type="term" value="C:extracellular region"/>
    <property type="evidence" value="ECO:0007669"/>
    <property type="project" value="TreeGrafter"/>
</dbReference>
<dbReference type="InterPro" id="IPR009739">
    <property type="entry name" value="LprI-like_N"/>
</dbReference>
<dbReference type="PANTHER" id="PTHR37549">
    <property type="entry name" value="LIPOPROTEIN LPRI"/>
    <property type="match status" value="1"/>
</dbReference>
<dbReference type="EMBL" id="LJYW01000002">
    <property type="protein sequence ID" value="KPL50793.1"/>
    <property type="molecule type" value="Genomic_DNA"/>
</dbReference>
<dbReference type="RefSeq" id="WP_054362383.1">
    <property type="nucleotide sequence ID" value="NZ_JAPCYQ010000001.1"/>
</dbReference>
<proteinExistence type="predicted"/>
<comment type="caution">
    <text evidence="3">The sequence shown here is derived from an EMBL/GenBank/DDBJ whole genome shotgun (WGS) entry which is preliminary data.</text>
</comment>
<dbReference type="AlphaFoldDB" id="A0A0N8GE82"/>
<dbReference type="PANTHER" id="PTHR37549:SF1">
    <property type="entry name" value="LIPOPROTEIN LPRI"/>
    <property type="match status" value="1"/>
</dbReference>
<feature type="domain" description="Lysozyme inhibitor LprI-like N-terminal" evidence="2">
    <location>
        <begin position="33"/>
        <end position="103"/>
    </location>
</feature>
<evidence type="ECO:0000313" key="4">
    <source>
        <dbReference type="Proteomes" id="UP000048984"/>
    </source>
</evidence>